<dbReference type="Gene3D" id="3.30.70.1230">
    <property type="entry name" value="Nucleotide cyclase"/>
    <property type="match status" value="1"/>
</dbReference>
<keyword evidence="8" id="KW-1185">Reference proteome</keyword>
<keyword evidence="2" id="KW-0547">Nucleotide-binding</keyword>
<dbReference type="InterPro" id="IPR001054">
    <property type="entry name" value="A/G_cyclase"/>
</dbReference>
<dbReference type="SUPFAM" id="SSF55073">
    <property type="entry name" value="Nucleotide cyclase"/>
    <property type="match status" value="1"/>
</dbReference>
<proteinExistence type="predicted"/>
<feature type="region of interest" description="Disordered" evidence="5">
    <location>
        <begin position="457"/>
        <end position="478"/>
    </location>
</feature>
<comment type="caution">
    <text evidence="7">The sequence shown here is derived from an EMBL/GenBank/DDBJ whole genome shotgun (WGS) entry which is preliminary data.</text>
</comment>
<evidence type="ECO:0000256" key="1">
    <source>
        <dbReference type="ARBA" id="ARBA00012202"/>
    </source>
</evidence>
<feature type="compositionally biased region" description="Low complexity" evidence="5">
    <location>
        <begin position="462"/>
        <end position="474"/>
    </location>
</feature>
<dbReference type="InterPro" id="IPR011645">
    <property type="entry name" value="HNOB_dom_associated"/>
</dbReference>
<evidence type="ECO:0000259" key="6">
    <source>
        <dbReference type="PROSITE" id="PS50125"/>
    </source>
</evidence>
<dbReference type="Pfam" id="PF07701">
    <property type="entry name" value="HNOBA"/>
    <property type="match status" value="2"/>
</dbReference>
<dbReference type="Gene3D" id="6.10.250.780">
    <property type="match status" value="1"/>
</dbReference>
<dbReference type="Proteomes" id="UP001153148">
    <property type="component" value="Unassembled WGS sequence"/>
</dbReference>
<evidence type="ECO:0000256" key="2">
    <source>
        <dbReference type="ARBA" id="ARBA00022741"/>
    </source>
</evidence>
<evidence type="ECO:0000313" key="8">
    <source>
        <dbReference type="Proteomes" id="UP001153148"/>
    </source>
</evidence>
<name>A0ABN7NSJ5_TIMPD</name>
<organism evidence="7 8">
    <name type="scientific">Timema podura</name>
    <name type="common">Walking stick</name>
    <dbReference type="NCBI Taxonomy" id="61482"/>
    <lineage>
        <taxon>Eukaryota</taxon>
        <taxon>Metazoa</taxon>
        <taxon>Ecdysozoa</taxon>
        <taxon>Arthropoda</taxon>
        <taxon>Hexapoda</taxon>
        <taxon>Insecta</taxon>
        <taxon>Pterygota</taxon>
        <taxon>Neoptera</taxon>
        <taxon>Polyneoptera</taxon>
        <taxon>Phasmatodea</taxon>
        <taxon>Timematodea</taxon>
        <taxon>Timematoidea</taxon>
        <taxon>Timematidae</taxon>
        <taxon>Timema</taxon>
    </lineage>
</organism>
<evidence type="ECO:0000256" key="4">
    <source>
        <dbReference type="ARBA" id="ARBA00023293"/>
    </source>
</evidence>
<protein>
    <recommendedName>
        <fullName evidence="1">guanylate cyclase</fullName>
        <ecNumber evidence="1">4.6.1.2</ecNumber>
    </recommendedName>
</protein>
<dbReference type="CDD" id="cd07302">
    <property type="entry name" value="CHD"/>
    <property type="match status" value="1"/>
</dbReference>
<dbReference type="EMBL" id="CAJPIN010005637">
    <property type="protein sequence ID" value="CAG2057580.1"/>
    <property type="molecule type" value="Genomic_DNA"/>
</dbReference>
<dbReference type="EC" id="4.6.1.2" evidence="1"/>
<feature type="domain" description="Guanylate cyclase" evidence="6">
    <location>
        <begin position="301"/>
        <end position="427"/>
    </location>
</feature>
<dbReference type="Pfam" id="PF00211">
    <property type="entry name" value="Guanylate_cyc"/>
    <property type="match status" value="1"/>
</dbReference>
<sequence>MAYFRLFLPISYYGLTCETFYDQVYGDPDAILGRPITDNFKLRRPRGVPFTWKNTLDLRCVLFELEVVRVRPEEEELPSTPVLEGSSGVVELPNLDRRGSQGTRCILLKGQMTFVKDINCIIFLCSPIIHFLGNKYLYKGSSNPSWLVPSECSHTHKTRAASSLGNDKPAPDIGSLSSPGICENPSPPSWPAFIGGRIWLLLTVNNLDELSNMGLFLNDLNLHGLSREMVLAGWHHCSRLELMFEKAEQRSMELEHSYSLLDCWKRRGDELLYSMIPKSVADRLRTGENPMSTCQTFDAVSVLFCELVDFNSVTLQDAMDVVTSMNAVFTCFDALMDRFNVYKVETVGQVYMAVSGAPEFTPDHAQNVADVSLCLVRRVEQMHLPSGIRIQIRIGVHTGPVVAGIVGMKVPRYCLFGDTVNTAARMQTTSQGKGEMKTFWISEKEPAMVTDILTPLKDSDATTPPTDMTQTTTPNTPPISVIEANTPVAVKQVTSKLTAGSSVLTTRIQTKP</sequence>
<evidence type="ECO:0000256" key="3">
    <source>
        <dbReference type="ARBA" id="ARBA00023239"/>
    </source>
</evidence>
<keyword evidence="3" id="KW-0456">Lyase</keyword>
<evidence type="ECO:0000256" key="5">
    <source>
        <dbReference type="SAM" id="MobiDB-lite"/>
    </source>
</evidence>
<reference evidence="7" key="1">
    <citation type="submission" date="2021-03" db="EMBL/GenBank/DDBJ databases">
        <authorList>
            <person name="Tran Van P."/>
        </authorList>
    </citation>
    <scope>NUCLEOTIDE SEQUENCE</scope>
</reference>
<dbReference type="InterPro" id="IPR042463">
    <property type="entry name" value="HNOB_dom_associated_sf"/>
</dbReference>
<dbReference type="SMART" id="SM00044">
    <property type="entry name" value="CYCc"/>
    <property type="match status" value="1"/>
</dbReference>
<keyword evidence="4" id="KW-0141">cGMP biosynthesis</keyword>
<dbReference type="PROSITE" id="PS50125">
    <property type="entry name" value="GUANYLATE_CYCLASE_2"/>
    <property type="match status" value="1"/>
</dbReference>
<gene>
    <name evidence="7" type="ORF">TPAB3V08_LOCUS4557</name>
</gene>
<dbReference type="InterPro" id="IPR029787">
    <property type="entry name" value="Nucleotide_cyclase"/>
</dbReference>
<evidence type="ECO:0000313" key="7">
    <source>
        <dbReference type="EMBL" id="CAG2057580.1"/>
    </source>
</evidence>
<dbReference type="PANTHER" id="PTHR45655">
    <property type="entry name" value="GUANYLATE CYCLASE SOLUBLE SUBUNIT BETA-2"/>
    <property type="match status" value="1"/>
</dbReference>
<accession>A0ABN7NSJ5</accession>
<dbReference type="PANTHER" id="PTHR45655:SF5">
    <property type="entry name" value="SOLUBLE GUANYLATE CYCLASE 89DA-RELATED"/>
    <property type="match status" value="1"/>
</dbReference>
<dbReference type="Gene3D" id="3.30.450.260">
    <property type="entry name" value="Haem NO binding associated domain"/>
    <property type="match status" value="1"/>
</dbReference>